<dbReference type="InterPro" id="IPR036188">
    <property type="entry name" value="FAD/NAD-bd_sf"/>
</dbReference>
<protein>
    <submittedName>
        <fullName evidence="5">NAD(P)/FAD-dependent oxidoreductase</fullName>
    </submittedName>
</protein>
<evidence type="ECO:0000256" key="2">
    <source>
        <dbReference type="ARBA" id="ARBA00023002"/>
    </source>
</evidence>
<name>A0ABP6GIX1_9ACTN</name>
<organism evidence="5 6">
    <name type="scientific">Actinocorallia aurantiaca</name>
    <dbReference type="NCBI Taxonomy" id="46204"/>
    <lineage>
        <taxon>Bacteria</taxon>
        <taxon>Bacillati</taxon>
        <taxon>Actinomycetota</taxon>
        <taxon>Actinomycetes</taxon>
        <taxon>Streptosporangiales</taxon>
        <taxon>Thermomonosporaceae</taxon>
        <taxon>Actinocorallia</taxon>
    </lineage>
</organism>
<keyword evidence="1" id="KW-0285">Flavoprotein</keyword>
<evidence type="ECO:0000313" key="6">
    <source>
        <dbReference type="Proteomes" id="UP001501842"/>
    </source>
</evidence>
<dbReference type="Pfam" id="PF07992">
    <property type="entry name" value="Pyr_redox_2"/>
    <property type="match status" value="1"/>
</dbReference>
<dbReference type="PANTHER" id="PTHR48105">
    <property type="entry name" value="THIOREDOXIN REDUCTASE 1-RELATED-RELATED"/>
    <property type="match status" value="1"/>
</dbReference>
<sequence>MSEEIQNASGSGERRYDVVVVGGGAAGLSGALTLGRARRSVLVVDAGRPRNAPAEHVHTYLTREGTSPSELLETGRAEVADYGGEIMTGEAVAAERLEDGGFRVVLADGSAVLARRLLVTTGLADGLPPVPGVRERWGREVLHCPYCHGWEVRDQAVGVLATGPMAVHQALLWRQWTEKVTLFSHTAPEFGDEEYERLAARVIRLATGEVTGLEIREDRLAGVRLEGGRFVPCQAVVVAPYLDARSGLLDSLGLESVEQEMSGHAFGRHIPSDAAGATSVRGVWVAGNVTDLTAQVIAAAAGGVRAGAAVNADLIAEETDHAVAAREELFSAQLEEEVCEGVLGDRRHGL</sequence>
<dbReference type="Proteomes" id="UP001501842">
    <property type="component" value="Unassembled WGS sequence"/>
</dbReference>
<comment type="caution">
    <text evidence="5">The sequence shown here is derived from an EMBL/GenBank/DDBJ whole genome shotgun (WGS) entry which is preliminary data.</text>
</comment>
<reference evidence="6" key="1">
    <citation type="journal article" date="2019" name="Int. J. Syst. Evol. Microbiol.">
        <title>The Global Catalogue of Microorganisms (GCM) 10K type strain sequencing project: providing services to taxonomists for standard genome sequencing and annotation.</title>
        <authorList>
            <consortium name="The Broad Institute Genomics Platform"/>
            <consortium name="The Broad Institute Genome Sequencing Center for Infectious Disease"/>
            <person name="Wu L."/>
            <person name="Ma J."/>
        </authorList>
    </citation>
    <scope>NUCLEOTIDE SEQUENCE [LARGE SCALE GENOMIC DNA]</scope>
    <source>
        <strain evidence="6">JCM 8201</strain>
    </source>
</reference>
<dbReference type="InterPro" id="IPR050097">
    <property type="entry name" value="Ferredoxin-NADP_redctase_2"/>
</dbReference>
<dbReference type="RefSeq" id="WP_344450227.1">
    <property type="nucleotide sequence ID" value="NZ_BAAATZ010000007.1"/>
</dbReference>
<comment type="catalytic activity">
    <reaction evidence="3">
        <text>[thioredoxin]-dithiol + NADP(+) = [thioredoxin]-disulfide + NADPH + H(+)</text>
        <dbReference type="Rhea" id="RHEA:20345"/>
        <dbReference type="Rhea" id="RHEA-COMP:10698"/>
        <dbReference type="Rhea" id="RHEA-COMP:10700"/>
        <dbReference type="ChEBI" id="CHEBI:15378"/>
        <dbReference type="ChEBI" id="CHEBI:29950"/>
        <dbReference type="ChEBI" id="CHEBI:50058"/>
        <dbReference type="ChEBI" id="CHEBI:57783"/>
        <dbReference type="ChEBI" id="CHEBI:58349"/>
        <dbReference type="EC" id="1.8.1.9"/>
    </reaction>
</comment>
<evidence type="ECO:0000256" key="3">
    <source>
        <dbReference type="ARBA" id="ARBA00048132"/>
    </source>
</evidence>
<dbReference type="EMBL" id="BAAATZ010000007">
    <property type="protein sequence ID" value="GAA2724513.1"/>
    <property type="molecule type" value="Genomic_DNA"/>
</dbReference>
<dbReference type="InterPro" id="IPR023753">
    <property type="entry name" value="FAD/NAD-binding_dom"/>
</dbReference>
<evidence type="ECO:0000313" key="5">
    <source>
        <dbReference type="EMBL" id="GAA2724513.1"/>
    </source>
</evidence>
<proteinExistence type="predicted"/>
<dbReference type="Gene3D" id="3.50.50.60">
    <property type="entry name" value="FAD/NAD(P)-binding domain"/>
    <property type="match status" value="2"/>
</dbReference>
<evidence type="ECO:0000256" key="1">
    <source>
        <dbReference type="ARBA" id="ARBA00022630"/>
    </source>
</evidence>
<keyword evidence="2" id="KW-0560">Oxidoreductase</keyword>
<keyword evidence="6" id="KW-1185">Reference proteome</keyword>
<accession>A0ABP6GIX1</accession>
<dbReference type="PRINTS" id="PR00368">
    <property type="entry name" value="FADPNR"/>
</dbReference>
<feature type="domain" description="FAD/NAD(P)-binding" evidence="4">
    <location>
        <begin position="16"/>
        <end position="301"/>
    </location>
</feature>
<evidence type="ECO:0000259" key="4">
    <source>
        <dbReference type="Pfam" id="PF07992"/>
    </source>
</evidence>
<dbReference type="SUPFAM" id="SSF51905">
    <property type="entry name" value="FAD/NAD(P)-binding domain"/>
    <property type="match status" value="1"/>
</dbReference>
<dbReference type="PRINTS" id="PR00469">
    <property type="entry name" value="PNDRDTASEII"/>
</dbReference>
<gene>
    <name evidence="5" type="ORF">GCM10010439_22320</name>
</gene>